<dbReference type="NCBIfam" id="TIGR00756">
    <property type="entry name" value="PPR"/>
    <property type="match status" value="9"/>
</dbReference>
<evidence type="ECO:0000313" key="6">
    <source>
        <dbReference type="EMBL" id="KAK3022641.1"/>
    </source>
</evidence>
<dbReference type="Pfam" id="PF13041">
    <property type="entry name" value="PPR_2"/>
    <property type="match status" value="1"/>
</dbReference>
<dbReference type="GO" id="GO:0042134">
    <property type="term" value="F:rRNA primary transcript binding"/>
    <property type="evidence" value="ECO:0007669"/>
    <property type="project" value="TreeGrafter"/>
</dbReference>
<dbReference type="InterPro" id="IPR002885">
    <property type="entry name" value="PPR_rpt"/>
</dbReference>
<dbReference type="InterPro" id="IPR002625">
    <property type="entry name" value="Smr_dom"/>
</dbReference>
<dbReference type="GO" id="GO:0009658">
    <property type="term" value="P:chloroplast organization"/>
    <property type="evidence" value="ECO:0007669"/>
    <property type="project" value="UniProtKB-ARBA"/>
</dbReference>
<dbReference type="Proteomes" id="UP001188597">
    <property type="component" value="Unassembled WGS sequence"/>
</dbReference>
<comment type="similarity">
    <text evidence="1">Belongs to the PPR family. P subfamily.</text>
</comment>
<feature type="repeat" description="PPR" evidence="3">
    <location>
        <begin position="282"/>
        <end position="316"/>
    </location>
</feature>
<dbReference type="SUPFAM" id="SSF48452">
    <property type="entry name" value="TPR-like"/>
    <property type="match status" value="1"/>
</dbReference>
<feature type="repeat" description="PPR" evidence="3">
    <location>
        <begin position="423"/>
        <end position="457"/>
    </location>
</feature>
<dbReference type="PROSITE" id="PS50828">
    <property type="entry name" value="SMR"/>
    <property type="match status" value="1"/>
</dbReference>
<dbReference type="InterPro" id="IPR033443">
    <property type="entry name" value="PROP1-like_PPR_dom"/>
</dbReference>
<proteinExistence type="inferred from homology"/>
<keyword evidence="7" id="KW-1185">Reference proteome</keyword>
<feature type="repeat" description="PPR" evidence="3">
    <location>
        <begin position="212"/>
        <end position="246"/>
    </location>
</feature>
<feature type="repeat" description="PPR" evidence="3">
    <location>
        <begin position="352"/>
        <end position="386"/>
    </location>
</feature>
<keyword evidence="2" id="KW-0677">Repeat</keyword>
<comment type="caution">
    <text evidence="6">The sequence shown here is derived from an EMBL/GenBank/DDBJ whole genome shotgun (WGS) entry which is preliminary data.</text>
</comment>
<dbReference type="FunFam" id="1.25.40.10:FF:000485">
    <property type="entry name" value="pentatricopeptide repeat-containing protein At4g16390, chloroplastic"/>
    <property type="match status" value="1"/>
</dbReference>
<protein>
    <recommendedName>
        <fullName evidence="5">Smr domain-containing protein</fullName>
    </recommendedName>
</protein>
<dbReference type="PROSITE" id="PS51375">
    <property type="entry name" value="PPR"/>
    <property type="match status" value="9"/>
</dbReference>
<feature type="repeat" description="PPR" evidence="3">
    <location>
        <begin position="177"/>
        <end position="211"/>
    </location>
</feature>
<dbReference type="GO" id="GO:0045727">
    <property type="term" value="P:positive regulation of translation"/>
    <property type="evidence" value="ECO:0007669"/>
    <property type="project" value="TreeGrafter"/>
</dbReference>
<feature type="region of interest" description="Disordered" evidence="4">
    <location>
        <begin position="34"/>
        <end position="90"/>
    </location>
</feature>
<dbReference type="SMART" id="SM00463">
    <property type="entry name" value="SMR"/>
    <property type="match status" value="1"/>
</dbReference>
<feature type="repeat" description="PPR" evidence="3">
    <location>
        <begin position="387"/>
        <end position="417"/>
    </location>
</feature>
<evidence type="ECO:0000256" key="4">
    <source>
        <dbReference type="SAM" id="MobiDB-lite"/>
    </source>
</evidence>
<dbReference type="Pfam" id="PF12854">
    <property type="entry name" value="PPR_1"/>
    <property type="match status" value="1"/>
</dbReference>
<dbReference type="Gene3D" id="1.25.40.10">
    <property type="entry name" value="Tetratricopeptide repeat domain"/>
    <property type="match status" value="3"/>
</dbReference>
<sequence length="704" mass="78559">MTMAYNLCSSPSSPCPDHHFLFCNTLSAPRPLNLTPYHPLPKPKKPISISPHSKPSLQITHVSTQNPPSAQTPSPNQNPDHKTGFSSKTHIWVNPKNPRASQLRHKSQNSRYDSLVKVAGLLNSCNALEKDVYSILGELGYKIVEQDAVIVLNNMSNPNTAPIVLKYFQERIKLNKEGILYNVTLKVFRKCKALDRAEKLFDEMLERGIRPDNVTFSTIISCARLCSLPKKAVEWFEKMPSFGCEPDGVSFAVMIDAYGRAGNVEMALSLYDRARTENWRIDAVTFSTVIRIYGTSGNFDGCLNVYEEMKALGVKPNLVLYNTLLDAMGRAKRPWQVKTIYKEMLNNGFTPGWATYAALLRAYGKARYGEDAISVYREMKEKGLELNVVLYNTLLAMCADVGFTDEAIDIFEDMKSSENCKPDSWTFSSLVTVYSCCGKVSEAEDKLNEMLDAGFEPDIYVLTSLIQCYGKANRTDDVVRTFNRILELGITPDERSCCCLLNVMTQTPREELVKLTGCIEKANPKLGAVVKLLVEETNIEGDIFKSEAGELLDSIGADVRKAYCNCLIDLCINLNLLERACELLDLGLTLEIYTDIQSKSPIQWSLHLKSLSLGAALTALHIWTNDLSKVLEDGEELPSLLGINTGHGKHKYSDKGLAGVFESHLKELNAPFHEAPDKVGWFFTTKVAAKSWLESRRSHEVVAA</sequence>
<feature type="domain" description="Smr" evidence="5">
    <location>
        <begin position="606"/>
        <end position="690"/>
    </location>
</feature>
<dbReference type="FunFam" id="1.25.40.10:FF:000509">
    <property type="entry name" value="Pentatricopeptide repeat-containing protein At4g16390, chloroplastic"/>
    <property type="match status" value="1"/>
</dbReference>
<dbReference type="EMBL" id="JAVXUP010000699">
    <property type="protein sequence ID" value="KAK3022641.1"/>
    <property type="molecule type" value="Genomic_DNA"/>
</dbReference>
<name>A0AA88W7R6_9ASTE</name>
<evidence type="ECO:0000256" key="2">
    <source>
        <dbReference type="ARBA" id="ARBA00022737"/>
    </source>
</evidence>
<reference evidence="6" key="1">
    <citation type="submission" date="2022-12" db="EMBL/GenBank/DDBJ databases">
        <title>Draft genome assemblies for two species of Escallonia (Escalloniales).</title>
        <authorList>
            <person name="Chanderbali A."/>
            <person name="Dervinis C."/>
            <person name="Anghel I."/>
            <person name="Soltis D."/>
            <person name="Soltis P."/>
            <person name="Zapata F."/>
        </authorList>
    </citation>
    <scope>NUCLEOTIDE SEQUENCE</scope>
    <source>
        <strain evidence="6">UCBG64.0493</strain>
        <tissue evidence="6">Leaf</tissue>
    </source>
</reference>
<dbReference type="PANTHER" id="PTHR47447:SF12">
    <property type="entry name" value="PENTATRICOPEPTIDE REPEAT-CONTAINING PROTEIN ATP4 HOMOLOG, CHLOROPLASTIC"/>
    <property type="match status" value="1"/>
</dbReference>
<dbReference type="GO" id="GO:0009570">
    <property type="term" value="C:chloroplast stroma"/>
    <property type="evidence" value="ECO:0007669"/>
    <property type="project" value="TreeGrafter"/>
</dbReference>
<dbReference type="AlphaFoldDB" id="A0AA88W7R6"/>
<feature type="compositionally biased region" description="Low complexity" evidence="4">
    <location>
        <begin position="46"/>
        <end position="57"/>
    </location>
</feature>
<feature type="repeat" description="PPR" evidence="3">
    <location>
        <begin position="458"/>
        <end position="492"/>
    </location>
</feature>
<dbReference type="Pfam" id="PF01535">
    <property type="entry name" value="PPR"/>
    <property type="match status" value="1"/>
</dbReference>
<evidence type="ECO:0000259" key="5">
    <source>
        <dbReference type="PROSITE" id="PS50828"/>
    </source>
</evidence>
<gene>
    <name evidence="6" type="ORF">RJ639_045407</name>
</gene>
<feature type="repeat" description="PPR" evidence="3">
    <location>
        <begin position="317"/>
        <end position="351"/>
    </location>
</feature>
<accession>A0AA88W7R6</accession>
<dbReference type="GO" id="GO:0003729">
    <property type="term" value="F:mRNA binding"/>
    <property type="evidence" value="ECO:0007669"/>
    <property type="project" value="TreeGrafter"/>
</dbReference>
<dbReference type="InterPro" id="IPR011990">
    <property type="entry name" value="TPR-like_helical_dom_sf"/>
</dbReference>
<evidence type="ECO:0000313" key="7">
    <source>
        <dbReference type="Proteomes" id="UP001188597"/>
    </source>
</evidence>
<feature type="compositionally biased region" description="Polar residues" evidence="4">
    <location>
        <begin position="58"/>
        <end position="89"/>
    </location>
</feature>
<evidence type="ECO:0000256" key="3">
    <source>
        <dbReference type="PROSITE-ProRule" id="PRU00708"/>
    </source>
</evidence>
<dbReference type="Pfam" id="PF17177">
    <property type="entry name" value="PPR_long"/>
    <property type="match status" value="1"/>
</dbReference>
<dbReference type="FunFam" id="1.25.40.10:FF:000423">
    <property type="entry name" value="Pentatricopeptide repeat-containing protein, chloroplastic"/>
    <property type="match status" value="1"/>
</dbReference>
<organism evidence="6 7">
    <name type="scientific">Escallonia herrerae</name>
    <dbReference type="NCBI Taxonomy" id="1293975"/>
    <lineage>
        <taxon>Eukaryota</taxon>
        <taxon>Viridiplantae</taxon>
        <taxon>Streptophyta</taxon>
        <taxon>Embryophyta</taxon>
        <taxon>Tracheophyta</taxon>
        <taxon>Spermatophyta</taxon>
        <taxon>Magnoliopsida</taxon>
        <taxon>eudicotyledons</taxon>
        <taxon>Gunneridae</taxon>
        <taxon>Pentapetalae</taxon>
        <taxon>asterids</taxon>
        <taxon>campanulids</taxon>
        <taxon>Escalloniales</taxon>
        <taxon>Escalloniaceae</taxon>
        <taxon>Escallonia</taxon>
    </lineage>
</organism>
<evidence type="ECO:0000256" key="1">
    <source>
        <dbReference type="ARBA" id="ARBA00007626"/>
    </source>
</evidence>
<feature type="repeat" description="PPR" evidence="3">
    <location>
        <begin position="247"/>
        <end position="281"/>
    </location>
</feature>
<dbReference type="PANTHER" id="PTHR47447">
    <property type="entry name" value="OS03G0856100 PROTEIN"/>
    <property type="match status" value="1"/>
</dbReference>